<gene>
    <name evidence="3" type="ORF">ACFQSB_01035</name>
</gene>
<dbReference type="CDD" id="cd16936">
    <property type="entry name" value="HATPase_RsbW-like"/>
    <property type="match status" value="1"/>
</dbReference>
<dbReference type="SUPFAM" id="SSF55874">
    <property type="entry name" value="ATPase domain of HSP90 chaperone/DNA topoisomerase II/histidine kinase"/>
    <property type="match status" value="1"/>
</dbReference>
<dbReference type="InterPro" id="IPR050267">
    <property type="entry name" value="Anti-sigma-factor_SerPK"/>
</dbReference>
<sequence length="151" mass="16127">MEPANPRPNVLGRAALPGVRESVPLARRQVRRWLGTDHPAADDVVLAVSELVTNAITHAGCGRDDFIALTLVEDDGAIYVEVNDPGALHGAPVVREEPDAENGRGLLIIRELAEEWGTHASGPGLGRTVWCSIRFAPPLVSPARHEARAAP</sequence>
<dbReference type="InterPro" id="IPR036890">
    <property type="entry name" value="HATPase_C_sf"/>
</dbReference>
<dbReference type="RefSeq" id="WP_380824047.1">
    <property type="nucleotide sequence ID" value="NZ_JBHTCG010000001.1"/>
</dbReference>
<dbReference type="Gene3D" id="3.30.565.10">
    <property type="entry name" value="Histidine kinase-like ATPase, C-terminal domain"/>
    <property type="match status" value="1"/>
</dbReference>
<organism evidence="3 4">
    <name type="scientific">Sphaerisporangium rhizosphaerae</name>
    <dbReference type="NCBI Taxonomy" id="2269375"/>
    <lineage>
        <taxon>Bacteria</taxon>
        <taxon>Bacillati</taxon>
        <taxon>Actinomycetota</taxon>
        <taxon>Actinomycetes</taxon>
        <taxon>Streptosporangiales</taxon>
        <taxon>Streptosporangiaceae</taxon>
        <taxon>Sphaerisporangium</taxon>
    </lineage>
</organism>
<name>A0ABW2NWW7_9ACTN</name>
<keyword evidence="3" id="KW-0547">Nucleotide-binding</keyword>
<dbReference type="PANTHER" id="PTHR35526:SF3">
    <property type="entry name" value="ANTI-SIGMA-F FACTOR RSBW"/>
    <property type="match status" value="1"/>
</dbReference>
<keyword evidence="1" id="KW-0808">Transferase</keyword>
<keyword evidence="4" id="KW-1185">Reference proteome</keyword>
<dbReference type="EMBL" id="JBHTCG010000001">
    <property type="protein sequence ID" value="MFC7380767.1"/>
    <property type="molecule type" value="Genomic_DNA"/>
</dbReference>
<dbReference type="Proteomes" id="UP001596496">
    <property type="component" value="Unassembled WGS sequence"/>
</dbReference>
<accession>A0ABW2NWW7</accession>
<protein>
    <submittedName>
        <fullName evidence="3">ATP-binding protein</fullName>
    </submittedName>
</protein>
<comment type="caution">
    <text evidence="3">The sequence shown here is derived from an EMBL/GenBank/DDBJ whole genome shotgun (WGS) entry which is preliminary data.</text>
</comment>
<evidence type="ECO:0000256" key="1">
    <source>
        <dbReference type="ARBA" id="ARBA00022527"/>
    </source>
</evidence>
<dbReference type="Pfam" id="PF13581">
    <property type="entry name" value="HATPase_c_2"/>
    <property type="match status" value="1"/>
</dbReference>
<reference evidence="4" key="1">
    <citation type="journal article" date="2019" name="Int. J. Syst. Evol. Microbiol.">
        <title>The Global Catalogue of Microorganisms (GCM) 10K type strain sequencing project: providing services to taxonomists for standard genome sequencing and annotation.</title>
        <authorList>
            <consortium name="The Broad Institute Genomics Platform"/>
            <consortium name="The Broad Institute Genome Sequencing Center for Infectious Disease"/>
            <person name="Wu L."/>
            <person name="Ma J."/>
        </authorList>
    </citation>
    <scope>NUCLEOTIDE SEQUENCE [LARGE SCALE GENOMIC DNA]</scope>
    <source>
        <strain evidence="4">CECT 7649</strain>
    </source>
</reference>
<keyword evidence="1" id="KW-0418">Kinase</keyword>
<evidence type="ECO:0000313" key="4">
    <source>
        <dbReference type="Proteomes" id="UP001596496"/>
    </source>
</evidence>
<evidence type="ECO:0000259" key="2">
    <source>
        <dbReference type="Pfam" id="PF13581"/>
    </source>
</evidence>
<proteinExistence type="predicted"/>
<feature type="domain" description="Histidine kinase/HSP90-like ATPase" evidence="2">
    <location>
        <begin position="21"/>
        <end position="120"/>
    </location>
</feature>
<dbReference type="InterPro" id="IPR003594">
    <property type="entry name" value="HATPase_dom"/>
</dbReference>
<keyword evidence="3" id="KW-0067">ATP-binding</keyword>
<dbReference type="GO" id="GO:0005524">
    <property type="term" value="F:ATP binding"/>
    <property type="evidence" value="ECO:0007669"/>
    <property type="project" value="UniProtKB-KW"/>
</dbReference>
<dbReference type="PANTHER" id="PTHR35526">
    <property type="entry name" value="ANTI-SIGMA-F FACTOR RSBW-RELATED"/>
    <property type="match status" value="1"/>
</dbReference>
<evidence type="ECO:0000313" key="3">
    <source>
        <dbReference type="EMBL" id="MFC7380767.1"/>
    </source>
</evidence>
<keyword evidence="1" id="KW-0723">Serine/threonine-protein kinase</keyword>